<evidence type="ECO:0000256" key="1">
    <source>
        <dbReference type="SAM" id="MobiDB-lite"/>
    </source>
</evidence>
<dbReference type="OrthoDB" id="5985033at2759"/>
<dbReference type="EMBL" id="MU827370">
    <property type="protein sequence ID" value="KAJ7351010.1"/>
    <property type="molecule type" value="Genomic_DNA"/>
</dbReference>
<dbReference type="AlphaFoldDB" id="A0A9W9YI21"/>
<evidence type="ECO:0000313" key="3">
    <source>
        <dbReference type="Proteomes" id="UP001163046"/>
    </source>
</evidence>
<evidence type="ECO:0000313" key="2">
    <source>
        <dbReference type="EMBL" id="KAJ7351010.1"/>
    </source>
</evidence>
<proteinExistence type="predicted"/>
<protein>
    <submittedName>
        <fullName evidence="2">Uncharacterized protein</fullName>
    </submittedName>
</protein>
<dbReference type="Proteomes" id="UP001163046">
    <property type="component" value="Unassembled WGS sequence"/>
</dbReference>
<organism evidence="2 3">
    <name type="scientific">Desmophyllum pertusum</name>
    <dbReference type="NCBI Taxonomy" id="174260"/>
    <lineage>
        <taxon>Eukaryota</taxon>
        <taxon>Metazoa</taxon>
        <taxon>Cnidaria</taxon>
        <taxon>Anthozoa</taxon>
        <taxon>Hexacorallia</taxon>
        <taxon>Scleractinia</taxon>
        <taxon>Caryophylliina</taxon>
        <taxon>Caryophylliidae</taxon>
        <taxon>Desmophyllum</taxon>
    </lineage>
</organism>
<name>A0A9W9YI21_9CNID</name>
<accession>A0A9W9YI21</accession>
<keyword evidence="3" id="KW-1185">Reference proteome</keyword>
<sequence length="128" mass="14525">MGTKLKLSRKQKRTGEGKQQKKSPRLQMSPQNYRQEMVTAMPTAMAGIGTRTKERGNAWKGIADSLNDSTTLKFKVNTRAVRERFSVITAHYEDKTKEELAASGISPEFTPYRNHLRADKRVRRADGV</sequence>
<comment type="caution">
    <text evidence="2">The sequence shown here is derived from an EMBL/GenBank/DDBJ whole genome shotgun (WGS) entry which is preliminary data.</text>
</comment>
<reference evidence="2" key="1">
    <citation type="submission" date="2023-01" db="EMBL/GenBank/DDBJ databases">
        <title>Genome assembly of the deep-sea coral Lophelia pertusa.</title>
        <authorList>
            <person name="Herrera S."/>
            <person name="Cordes E."/>
        </authorList>
    </citation>
    <scope>NUCLEOTIDE SEQUENCE</scope>
    <source>
        <strain evidence="2">USNM1676648</strain>
        <tissue evidence="2">Polyp</tissue>
    </source>
</reference>
<gene>
    <name evidence="2" type="ORF">OS493_037270</name>
</gene>
<feature type="compositionally biased region" description="Basic residues" evidence="1">
    <location>
        <begin position="1"/>
        <end position="12"/>
    </location>
</feature>
<feature type="region of interest" description="Disordered" evidence="1">
    <location>
        <begin position="1"/>
        <end position="31"/>
    </location>
</feature>